<proteinExistence type="predicted"/>
<accession>A0AAD7H3J1</accession>
<comment type="caution">
    <text evidence="2">The sequence shown here is derived from an EMBL/GenBank/DDBJ whole genome shotgun (WGS) entry which is preliminary data.</text>
</comment>
<evidence type="ECO:0000313" key="2">
    <source>
        <dbReference type="EMBL" id="KAJ7711425.1"/>
    </source>
</evidence>
<feature type="compositionally biased region" description="Basic and acidic residues" evidence="1">
    <location>
        <begin position="93"/>
        <end position="103"/>
    </location>
</feature>
<keyword evidence="3" id="KW-1185">Reference proteome</keyword>
<feature type="region of interest" description="Disordered" evidence="1">
    <location>
        <begin position="93"/>
        <end position="122"/>
    </location>
</feature>
<gene>
    <name evidence="2" type="ORF">B0H16DRAFT_1480335</name>
</gene>
<dbReference type="Proteomes" id="UP001215598">
    <property type="component" value="Unassembled WGS sequence"/>
</dbReference>
<feature type="region of interest" description="Disordered" evidence="1">
    <location>
        <begin position="313"/>
        <end position="348"/>
    </location>
</feature>
<evidence type="ECO:0000313" key="3">
    <source>
        <dbReference type="Proteomes" id="UP001215598"/>
    </source>
</evidence>
<feature type="compositionally biased region" description="Basic and acidic residues" evidence="1">
    <location>
        <begin position="313"/>
        <end position="327"/>
    </location>
</feature>
<dbReference type="AlphaFoldDB" id="A0AAD7H3J1"/>
<reference evidence="2" key="1">
    <citation type="submission" date="2023-03" db="EMBL/GenBank/DDBJ databases">
        <title>Massive genome expansion in bonnet fungi (Mycena s.s.) driven by repeated elements and novel gene families across ecological guilds.</title>
        <authorList>
            <consortium name="Lawrence Berkeley National Laboratory"/>
            <person name="Harder C.B."/>
            <person name="Miyauchi S."/>
            <person name="Viragh M."/>
            <person name="Kuo A."/>
            <person name="Thoen E."/>
            <person name="Andreopoulos B."/>
            <person name="Lu D."/>
            <person name="Skrede I."/>
            <person name="Drula E."/>
            <person name="Henrissat B."/>
            <person name="Morin E."/>
            <person name="Kohler A."/>
            <person name="Barry K."/>
            <person name="LaButti K."/>
            <person name="Morin E."/>
            <person name="Salamov A."/>
            <person name="Lipzen A."/>
            <person name="Mereny Z."/>
            <person name="Hegedus B."/>
            <person name="Baldrian P."/>
            <person name="Stursova M."/>
            <person name="Weitz H."/>
            <person name="Taylor A."/>
            <person name="Grigoriev I.V."/>
            <person name="Nagy L.G."/>
            <person name="Martin F."/>
            <person name="Kauserud H."/>
        </authorList>
    </citation>
    <scope>NUCLEOTIDE SEQUENCE</scope>
    <source>
        <strain evidence="2">CBHHK182m</strain>
    </source>
</reference>
<evidence type="ECO:0000256" key="1">
    <source>
        <dbReference type="SAM" id="MobiDB-lite"/>
    </source>
</evidence>
<protein>
    <submittedName>
        <fullName evidence="2">Uncharacterized protein</fullName>
    </submittedName>
</protein>
<sequence>MGPQQLDVTGKSLTNTSVELNSGSNQRELGLKYLDPSPVQRRFKFPSLPVGFRITSDDPNASAASVYLPALSLSEFSLLFSAASARVESNEIMDSRHGEKRGQNFESARNLDENPTGDLKTSNLFKEVREVMRWVCTGREERKGREGGEEERRWRLRWTRRPDAGQRSAQAGLSCANWAGAQGSCVRGTRLNADADAHSVHGVDGGPGLDAHARTRHVHASSARVWCTKLDSMAPPRVRGARVPPVLDLTRRWVRRGTMERVERDEGDGDEVWEMGWDWMRTPTHMLVRTAECESALDLDDVCARGVSVRERAEGRGRGWGDGRDEDGCGDSTRTAQDATHSREPDWTERVCGVRVGTAAYARAGNQGKGG</sequence>
<organism evidence="2 3">
    <name type="scientific">Mycena metata</name>
    <dbReference type="NCBI Taxonomy" id="1033252"/>
    <lineage>
        <taxon>Eukaryota</taxon>
        <taxon>Fungi</taxon>
        <taxon>Dikarya</taxon>
        <taxon>Basidiomycota</taxon>
        <taxon>Agaricomycotina</taxon>
        <taxon>Agaricomycetes</taxon>
        <taxon>Agaricomycetidae</taxon>
        <taxon>Agaricales</taxon>
        <taxon>Marasmiineae</taxon>
        <taxon>Mycenaceae</taxon>
        <taxon>Mycena</taxon>
    </lineage>
</organism>
<name>A0AAD7H3J1_9AGAR</name>
<dbReference type="EMBL" id="JARKIB010000396">
    <property type="protein sequence ID" value="KAJ7711425.1"/>
    <property type="molecule type" value="Genomic_DNA"/>
</dbReference>